<reference evidence="2" key="2">
    <citation type="submission" date="2020-08" db="EMBL/GenBank/DDBJ databases">
        <title>Plant Genome Project.</title>
        <authorList>
            <person name="Zhang R.-G."/>
        </authorList>
    </citation>
    <scope>NUCLEOTIDE SEQUENCE</scope>
    <source>
        <strain evidence="2">Huo1</strain>
        <tissue evidence="2">Leaf</tissue>
    </source>
</reference>
<dbReference type="OrthoDB" id="691043at2759"/>
<feature type="compositionally biased region" description="Low complexity" evidence="1">
    <location>
        <begin position="101"/>
        <end position="111"/>
    </location>
</feature>
<evidence type="ECO:0000313" key="2">
    <source>
        <dbReference type="EMBL" id="KAG6404357.1"/>
    </source>
</evidence>
<organism evidence="2">
    <name type="scientific">Salvia splendens</name>
    <name type="common">Scarlet sage</name>
    <dbReference type="NCBI Taxonomy" id="180675"/>
    <lineage>
        <taxon>Eukaryota</taxon>
        <taxon>Viridiplantae</taxon>
        <taxon>Streptophyta</taxon>
        <taxon>Embryophyta</taxon>
        <taxon>Tracheophyta</taxon>
        <taxon>Spermatophyta</taxon>
        <taxon>Magnoliopsida</taxon>
        <taxon>eudicotyledons</taxon>
        <taxon>Gunneridae</taxon>
        <taxon>Pentapetalae</taxon>
        <taxon>asterids</taxon>
        <taxon>lamiids</taxon>
        <taxon>Lamiales</taxon>
        <taxon>Lamiaceae</taxon>
        <taxon>Nepetoideae</taxon>
        <taxon>Mentheae</taxon>
        <taxon>Salviinae</taxon>
        <taxon>Salvia</taxon>
        <taxon>Salvia subgen. Calosphace</taxon>
        <taxon>core Calosphace</taxon>
    </lineage>
</organism>
<dbReference type="EMBL" id="PNBA02000013">
    <property type="protein sequence ID" value="KAG6404357.1"/>
    <property type="molecule type" value="Genomic_DNA"/>
</dbReference>
<evidence type="ECO:0000256" key="1">
    <source>
        <dbReference type="SAM" id="MobiDB-lite"/>
    </source>
</evidence>
<sequence>MMNGVQEFPSILPKRYNSSKRVGGEAPITVLYYGGAAGSVPFLWESQPGTPKHKLSDGPVPPLTPPPQYRSSSHGSSPSLKKKHYSKIFSSIFARKKTTAPSSPSPSYSSSFEYEVGRDSPTSTLCFCPMKSVKKVVKSIASSKN</sequence>
<name>A0A8X8ZGS0_SALSN</name>
<dbReference type="AlphaFoldDB" id="A0A8X8ZGS0"/>
<keyword evidence="3" id="KW-1185">Reference proteome</keyword>
<dbReference type="PANTHER" id="PTHR33257">
    <property type="entry name" value="OS05G0165500 PROTEIN"/>
    <property type="match status" value="1"/>
</dbReference>
<feature type="region of interest" description="Disordered" evidence="1">
    <location>
        <begin position="44"/>
        <end position="82"/>
    </location>
</feature>
<feature type="compositionally biased region" description="Pro residues" evidence="1">
    <location>
        <begin position="59"/>
        <end position="68"/>
    </location>
</feature>
<protein>
    <submittedName>
        <fullName evidence="2">Uncharacterized protein</fullName>
    </submittedName>
</protein>
<dbReference type="PANTHER" id="PTHR33257:SF4">
    <property type="entry name" value="EXPRESSED PROTEIN"/>
    <property type="match status" value="1"/>
</dbReference>
<reference evidence="2" key="1">
    <citation type="submission" date="2018-01" db="EMBL/GenBank/DDBJ databases">
        <authorList>
            <person name="Mao J.F."/>
        </authorList>
    </citation>
    <scope>NUCLEOTIDE SEQUENCE</scope>
    <source>
        <strain evidence="2">Huo1</strain>
        <tissue evidence="2">Leaf</tissue>
    </source>
</reference>
<feature type="region of interest" description="Disordered" evidence="1">
    <location>
        <begin position="1"/>
        <end position="20"/>
    </location>
</feature>
<proteinExistence type="predicted"/>
<comment type="caution">
    <text evidence="2">The sequence shown here is derived from an EMBL/GenBank/DDBJ whole genome shotgun (WGS) entry which is preliminary data.</text>
</comment>
<gene>
    <name evidence="2" type="ORF">SASPL_136603</name>
</gene>
<accession>A0A8X8ZGS0</accession>
<dbReference type="Proteomes" id="UP000298416">
    <property type="component" value="Unassembled WGS sequence"/>
</dbReference>
<evidence type="ECO:0000313" key="3">
    <source>
        <dbReference type="Proteomes" id="UP000298416"/>
    </source>
</evidence>
<feature type="region of interest" description="Disordered" evidence="1">
    <location>
        <begin position="96"/>
        <end position="121"/>
    </location>
</feature>